<comment type="subcellular location">
    <subcellularLocation>
        <location evidence="2">Nucleus</location>
    </subcellularLocation>
</comment>
<dbReference type="Pfam" id="PF00293">
    <property type="entry name" value="NUDIX"/>
    <property type="match status" value="1"/>
</dbReference>
<protein>
    <recommendedName>
        <fullName evidence="14">Oxidized purine nucleoside triphosphate hydrolase</fullName>
        <ecNumber evidence="13">3.6.1.56</ecNumber>
    </recommendedName>
    <alternativeName>
        <fullName evidence="18">2-hydroxy-dATP diphosphatase</fullName>
    </alternativeName>
    <alternativeName>
        <fullName evidence="17">7,8-dihydro-8-oxoguanine triphosphatase</fullName>
    </alternativeName>
    <alternativeName>
        <fullName evidence="16">8-oxo-dGTPase</fullName>
    </alternativeName>
    <alternativeName>
        <fullName evidence="19">Methylated purine nucleoside triphosphate hydrolase</fullName>
    </alternativeName>
    <alternativeName>
        <fullName evidence="15">Nucleoside diphosphate-linked moiety X motif 1</fullName>
    </alternativeName>
</protein>
<name>A0AA48L098_9TREE</name>
<evidence type="ECO:0000256" key="5">
    <source>
        <dbReference type="ARBA" id="ARBA00022723"/>
    </source>
</evidence>
<keyword evidence="6" id="KW-0378">Hydrolase</keyword>
<evidence type="ECO:0000256" key="11">
    <source>
        <dbReference type="ARBA" id="ARBA00024486"/>
    </source>
</evidence>
<keyword evidence="8" id="KW-0539">Nucleus</keyword>
<dbReference type="AlphaFoldDB" id="A0AA48L098"/>
<comment type="catalytic activity">
    <reaction evidence="21">
        <text>O(6)-methyl-dGTP + H2O = O(6)-methyl-dGMP + diphosphate + H(+)</text>
        <dbReference type="Rhea" id="RHEA:67600"/>
        <dbReference type="ChEBI" id="CHEBI:15377"/>
        <dbReference type="ChEBI" id="CHEBI:15378"/>
        <dbReference type="ChEBI" id="CHEBI:33019"/>
        <dbReference type="ChEBI" id="CHEBI:169974"/>
        <dbReference type="ChEBI" id="CHEBI:169975"/>
    </reaction>
    <physiologicalReaction direction="left-to-right" evidence="21">
        <dbReference type="Rhea" id="RHEA:67601"/>
    </physiologicalReaction>
</comment>
<dbReference type="Gene3D" id="3.90.79.10">
    <property type="entry name" value="Nucleoside Triphosphate Pyrophosphohydrolase"/>
    <property type="match status" value="1"/>
</dbReference>
<comment type="cofactor">
    <cofactor evidence="1">
        <name>Mg(2+)</name>
        <dbReference type="ChEBI" id="CHEBI:18420"/>
    </cofactor>
</comment>
<evidence type="ECO:0000256" key="7">
    <source>
        <dbReference type="ARBA" id="ARBA00022842"/>
    </source>
</evidence>
<keyword evidence="7" id="KW-0460">Magnesium</keyword>
<dbReference type="KEGG" id="ccac:CcaHIS019_0209630"/>
<evidence type="ECO:0000256" key="13">
    <source>
        <dbReference type="ARBA" id="ARBA00026103"/>
    </source>
</evidence>
<dbReference type="GO" id="GO:0005737">
    <property type="term" value="C:cytoplasm"/>
    <property type="evidence" value="ECO:0007669"/>
    <property type="project" value="TreeGrafter"/>
</dbReference>
<evidence type="ECO:0000256" key="6">
    <source>
        <dbReference type="ARBA" id="ARBA00022801"/>
    </source>
</evidence>
<sequence>MLQTTARTSFTLVFPITGEQILLGLKRRGFGQDLMNGFGGKVEDGESIEDAAIRELEEECGIRTTVSELEPRGRLTIVRPIHAGPTVFAKIFLFTCRTWSGHPVESDEMQPVWFDTHCLPFKQMWPDAPLYLPHLLKDTQDTCITGKFHQEQNRKAHVD</sequence>
<comment type="catalytic activity">
    <reaction evidence="9">
        <text>8-oxo-dATP + H2O = 8-oxo-dAMP + diphosphate + H(+)</text>
        <dbReference type="Rhea" id="RHEA:65396"/>
        <dbReference type="ChEBI" id="CHEBI:15377"/>
        <dbReference type="ChEBI" id="CHEBI:15378"/>
        <dbReference type="ChEBI" id="CHEBI:33019"/>
        <dbReference type="ChEBI" id="CHEBI:71361"/>
        <dbReference type="ChEBI" id="CHEBI:172871"/>
    </reaction>
    <physiologicalReaction direction="left-to-right" evidence="9">
        <dbReference type="Rhea" id="RHEA:65397"/>
    </physiologicalReaction>
</comment>
<comment type="catalytic activity">
    <reaction evidence="20">
        <text>N(6)-methyl-ATP + H2O = N(6)-methyl-AMP + diphosphate + H(+)</text>
        <dbReference type="Rhea" id="RHEA:67608"/>
        <dbReference type="ChEBI" id="CHEBI:15377"/>
        <dbReference type="ChEBI" id="CHEBI:15378"/>
        <dbReference type="ChEBI" id="CHEBI:33019"/>
        <dbReference type="ChEBI" id="CHEBI:144842"/>
        <dbReference type="ChEBI" id="CHEBI:172873"/>
    </reaction>
    <physiologicalReaction direction="left-to-right" evidence="20">
        <dbReference type="Rhea" id="RHEA:67609"/>
    </physiologicalReaction>
</comment>
<dbReference type="Proteomes" id="UP001233271">
    <property type="component" value="Chromosome 2"/>
</dbReference>
<dbReference type="InterPro" id="IPR000086">
    <property type="entry name" value="NUDIX_hydrolase_dom"/>
</dbReference>
<evidence type="ECO:0000256" key="15">
    <source>
        <dbReference type="ARBA" id="ARBA00029673"/>
    </source>
</evidence>
<evidence type="ECO:0000256" key="19">
    <source>
        <dbReference type="ARBA" id="ARBA00032071"/>
    </source>
</evidence>
<dbReference type="PANTHER" id="PTHR43758">
    <property type="entry name" value="7,8-DIHYDRO-8-OXOGUANINE TRIPHOSPHATASE"/>
    <property type="match status" value="1"/>
</dbReference>
<comment type="subunit">
    <text evidence="4">Monomer.</text>
</comment>
<evidence type="ECO:0000256" key="10">
    <source>
        <dbReference type="ARBA" id="ARBA00024459"/>
    </source>
</evidence>
<proteinExistence type="inferred from homology"/>
<evidence type="ECO:0000256" key="9">
    <source>
        <dbReference type="ARBA" id="ARBA00024448"/>
    </source>
</evidence>
<dbReference type="EMBL" id="AP028213">
    <property type="protein sequence ID" value="BEI89601.1"/>
    <property type="molecule type" value="Genomic_DNA"/>
</dbReference>
<evidence type="ECO:0000256" key="8">
    <source>
        <dbReference type="ARBA" id="ARBA00023242"/>
    </source>
</evidence>
<dbReference type="PROSITE" id="PS51462">
    <property type="entry name" value="NUDIX"/>
    <property type="match status" value="1"/>
</dbReference>
<reference evidence="25" key="1">
    <citation type="journal article" date="2023" name="BMC Genomics">
        <title>Chromosome-level genome assemblies of Cutaneotrichosporon spp. (Trichosporonales, Basidiomycota) reveal imbalanced evolution between nucleotide sequences and chromosome synteny.</title>
        <authorList>
            <person name="Kobayashi Y."/>
            <person name="Kayamori A."/>
            <person name="Aoki K."/>
            <person name="Shiwa Y."/>
            <person name="Matsutani M."/>
            <person name="Fujita N."/>
            <person name="Sugita T."/>
            <person name="Iwasaki W."/>
            <person name="Tanaka N."/>
            <person name="Takashima M."/>
        </authorList>
    </citation>
    <scope>NUCLEOTIDE SEQUENCE</scope>
    <source>
        <strain evidence="25">HIS019</strain>
    </source>
</reference>
<comment type="function">
    <text evidence="23">Oxidized purine nucleoside triphosphate hydrolase which is a prominent sanitizer of the oxidized nucleotide pool. Catalyzes the hydrolysis of 2-oxo-dATP (2-hydroxy-dATP) into 2-oxo-dAMP. Also has a significant hydrolase activity toward 2-oxo-ATP, 8-oxo-dGTP and 8-oxo-dATP. Through the hydrolysis of oxidized purine nucleoside triphosphates, prevents their incorporation into DNA and the subsequent transversions A:T to C:G and G:C to T:A. Also catalyzes the hydrolysis of methylated purine nucleoside triphosphate preventing their integration into DNA. Through this antimutagenic activity protects cells from oxidative stress.</text>
</comment>
<evidence type="ECO:0000313" key="26">
    <source>
        <dbReference type="Proteomes" id="UP001233271"/>
    </source>
</evidence>
<comment type="catalytic activity">
    <reaction evidence="22">
        <text>N(6)-methyl-dATP + H2O = N(6)-methyl-dAMP + diphosphate + H(+)</text>
        <dbReference type="Rhea" id="RHEA:67604"/>
        <dbReference type="ChEBI" id="CHEBI:15377"/>
        <dbReference type="ChEBI" id="CHEBI:15378"/>
        <dbReference type="ChEBI" id="CHEBI:33019"/>
        <dbReference type="ChEBI" id="CHEBI:169976"/>
        <dbReference type="ChEBI" id="CHEBI:172872"/>
    </reaction>
    <physiologicalReaction direction="left-to-right" evidence="22">
        <dbReference type="Rhea" id="RHEA:67605"/>
    </physiologicalReaction>
</comment>
<evidence type="ECO:0000256" key="4">
    <source>
        <dbReference type="ARBA" id="ARBA00011245"/>
    </source>
</evidence>
<dbReference type="GO" id="GO:0008828">
    <property type="term" value="F:dATP diphosphatase activity"/>
    <property type="evidence" value="ECO:0007669"/>
    <property type="project" value="UniProtKB-EC"/>
</dbReference>
<organism evidence="25 26">
    <name type="scientific">Cutaneotrichosporon cavernicola</name>
    <dbReference type="NCBI Taxonomy" id="279322"/>
    <lineage>
        <taxon>Eukaryota</taxon>
        <taxon>Fungi</taxon>
        <taxon>Dikarya</taxon>
        <taxon>Basidiomycota</taxon>
        <taxon>Agaricomycotina</taxon>
        <taxon>Tremellomycetes</taxon>
        <taxon>Trichosporonales</taxon>
        <taxon>Trichosporonaceae</taxon>
        <taxon>Cutaneotrichosporon</taxon>
    </lineage>
</organism>
<evidence type="ECO:0000256" key="1">
    <source>
        <dbReference type="ARBA" id="ARBA00001946"/>
    </source>
</evidence>
<evidence type="ECO:0000256" key="22">
    <source>
        <dbReference type="ARBA" id="ARBA00049032"/>
    </source>
</evidence>
<dbReference type="RefSeq" id="XP_060454867.1">
    <property type="nucleotide sequence ID" value="XM_060598033.1"/>
</dbReference>
<evidence type="ECO:0000256" key="2">
    <source>
        <dbReference type="ARBA" id="ARBA00004123"/>
    </source>
</evidence>
<evidence type="ECO:0000256" key="12">
    <source>
        <dbReference type="ARBA" id="ARBA00024596"/>
    </source>
</evidence>
<dbReference type="GO" id="GO:0005634">
    <property type="term" value="C:nucleus"/>
    <property type="evidence" value="ECO:0007669"/>
    <property type="project" value="UniProtKB-SubCell"/>
</dbReference>
<dbReference type="InterPro" id="IPR020084">
    <property type="entry name" value="NUDIX_hydrolase_CS"/>
</dbReference>
<evidence type="ECO:0000256" key="14">
    <source>
        <dbReference type="ARBA" id="ARBA00026218"/>
    </source>
</evidence>
<feature type="domain" description="Nudix hydrolase" evidence="24">
    <location>
        <begin position="6"/>
        <end position="137"/>
    </location>
</feature>
<keyword evidence="26" id="KW-1185">Reference proteome</keyword>
<keyword evidence="5" id="KW-0479">Metal-binding</keyword>
<dbReference type="SUPFAM" id="SSF55811">
    <property type="entry name" value="Nudix"/>
    <property type="match status" value="1"/>
</dbReference>
<evidence type="ECO:0000256" key="23">
    <source>
        <dbReference type="ARBA" id="ARBA00053094"/>
    </source>
</evidence>
<dbReference type="PROSITE" id="PS00893">
    <property type="entry name" value="NUDIX_BOX"/>
    <property type="match status" value="1"/>
</dbReference>
<evidence type="ECO:0000256" key="16">
    <source>
        <dbReference type="ARBA" id="ARBA00030634"/>
    </source>
</evidence>
<evidence type="ECO:0000256" key="20">
    <source>
        <dbReference type="ARBA" id="ARBA00048002"/>
    </source>
</evidence>
<evidence type="ECO:0000256" key="17">
    <source>
        <dbReference type="ARBA" id="ARBA00030682"/>
    </source>
</evidence>
<comment type="catalytic activity">
    <reaction evidence="12">
        <text>2-oxo-ATP + H2O = 2-oxo-AMP + diphosphate + H(+)</text>
        <dbReference type="Rhea" id="RHEA:67392"/>
        <dbReference type="ChEBI" id="CHEBI:15377"/>
        <dbReference type="ChEBI" id="CHEBI:15378"/>
        <dbReference type="ChEBI" id="CHEBI:33019"/>
        <dbReference type="ChEBI" id="CHEBI:71395"/>
        <dbReference type="ChEBI" id="CHEBI:172878"/>
    </reaction>
    <physiologicalReaction direction="left-to-right" evidence="12">
        <dbReference type="Rhea" id="RHEA:67393"/>
    </physiologicalReaction>
</comment>
<dbReference type="GO" id="GO:0008413">
    <property type="term" value="F:8-oxo-7,8-dihydroguanosine triphosphate pyrophosphatase activity"/>
    <property type="evidence" value="ECO:0007669"/>
    <property type="project" value="InterPro"/>
</dbReference>
<dbReference type="GO" id="GO:0042262">
    <property type="term" value="P:DNA protection"/>
    <property type="evidence" value="ECO:0007669"/>
    <property type="project" value="InterPro"/>
</dbReference>
<dbReference type="GeneID" id="85493472"/>
<accession>A0AA48L098</accession>
<dbReference type="EC" id="3.6.1.56" evidence="13"/>
<dbReference type="PANTHER" id="PTHR43758:SF2">
    <property type="entry name" value="OXIDIZED PURINE NUCLEOSIDE TRIPHOSPHATE HYDROLASE"/>
    <property type="match status" value="1"/>
</dbReference>
<evidence type="ECO:0000256" key="3">
    <source>
        <dbReference type="ARBA" id="ARBA00005582"/>
    </source>
</evidence>
<comment type="catalytic activity">
    <reaction evidence="10">
        <text>2-oxo-dATP + H2O = 2-oxo-dAMP + diphosphate + H(+)</text>
        <dbReference type="Rhea" id="RHEA:31583"/>
        <dbReference type="ChEBI" id="CHEBI:15377"/>
        <dbReference type="ChEBI" id="CHEBI:15378"/>
        <dbReference type="ChEBI" id="CHEBI:33019"/>
        <dbReference type="ChEBI" id="CHEBI:63212"/>
        <dbReference type="ChEBI" id="CHEBI:77897"/>
        <dbReference type="EC" id="3.6.1.56"/>
    </reaction>
    <physiologicalReaction direction="left-to-right" evidence="10">
        <dbReference type="Rhea" id="RHEA:31584"/>
    </physiologicalReaction>
</comment>
<evidence type="ECO:0000256" key="21">
    <source>
        <dbReference type="ARBA" id="ARBA00048894"/>
    </source>
</evidence>
<dbReference type="InterPro" id="IPR015797">
    <property type="entry name" value="NUDIX_hydrolase-like_dom_sf"/>
</dbReference>
<dbReference type="PRINTS" id="PR01403">
    <property type="entry name" value="8OXTPHPHTASE"/>
</dbReference>
<evidence type="ECO:0000313" key="25">
    <source>
        <dbReference type="EMBL" id="BEI89601.1"/>
    </source>
</evidence>
<evidence type="ECO:0000259" key="24">
    <source>
        <dbReference type="PROSITE" id="PS51462"/>
    </source>
</evidence>
<comment type="catalytic activity">
    <reaction evidence="11">
        <text>8-oxo-dGTP + H2O = 8-oxo-dGMP + diphosphate + H(+)</text>
        <dbReference type="Rhea" id="RHEA:31575"/>
        <dbReference type="ChEBI" id="CHEBI:15377"/>
        <dbReference type="ChEBI" id="CHEBI:15378"/>
        <dbReference type="ChEBI" id="CHEBI:33019"/>
        <dbReference type="ChEBI" id="CHEBI:63224"/>
        <dbReference type="ChEBI" id="CHEBI:77896"/>
    </reaction>
    <physiologicalReaction direction="left-to-right" evidence="11">
        <dbReference type="Rhea" id="RHEA:31576"/>
    </physiologicalReaction>
</comment>
<dbReference type="InterPro" id="IPR003563">
    <property type="entry name" value="8ODP"/>
</dbReference>
<dbReference type="GO" id="GO:0046872">
    <property type="term" value="F:metal ion binding"/>
    <property type="evidence" value="ECO:0007669"/>
    <property type="project" value="UniProtKB-KW"/>
</dbReference>
<evidence type="ECO:0000256" key="18">
    <source>
        <dbReference type="ARBA" id="ARBA00031927"/>
    </source>
</evidence>
<comment type="similarity">
    <text evidence="3">Belongs to the Nudix hydrolase family.</text>
</comment>
<gene>
    <name evidence="25" type="ORF">CcaverHIS019_0209630</name>
</gene>
<dbReference type="CDD" id="cd03427">
    <property type="entry name" value="NUDIX_MTH1_Nudt1"/>
    <property type="match status" value="1"/>
</dbReference>